<evidence type="ECO:0000313" key="1">
    <source>
        <dbReference type="EMBL" id="CAB4156106.1"/>
    </source>
</evidence>
<organism evidence="1">
    <name type="scientific">uncultured Caudovirales phage</name>
    <dbReference type="NCBI Taxonomy" id="2100421"/>
    <lineage>
        <taxon>Viruses</taxon>
        <taxon>Duplodnaviria</taxon>
        <taxon>Heunggongvirae</taxon>
        <taxon>Uroviricota</taxon>
        <taxon>Caudoviricetes</taxon>
        <taxon>Peduoviridae</taxon>
        <taxon>Maltschvirus</taxon>
        <taxon>Maltschvirus maltsch</taxon>
    </lineage>
</organism>
<proteinExistence type="predicted"/>
<name>A0A6J5NE64_9CAUD</name>
<dbReference type="EMBL" id="LR797016">
    <property type="protein sequence ID" value="CAB4181445.1"/>
    <property type="molecule type" value="Genomic_DNA"/>
</dbReference>
<dbReference type="EMBL" id="LR796635">
    <property type="protein sequence ID" value="CAB4156106.1"/>
    <property type="molecule type" value="Genomic_DNA"/>
</dbReference>
<gene>
    <name evidence="2" type="ORF">UFOVP1067_40</name>
    <name evidence="1" type="ORF">UFOVP662_40</name>
</gene>
<reference evidence="1" key="1">
    <citation type="submission" date="2020-04" db="EMBL/GenBank/DDBJ databases">
        <authorList>
            <person name="Chiriac C."/>
            <person name="Salcher M."/>
            <person name="Ghai R."/>
            <person name="Kavagutti S V."/>
        </authorList>
    </citation>
    <scope>NUCLEOTIDE SEQUENCE</scope>
</reference>
<evidence type="ECO:0008006" key="3">
    <source>
        <dbReference type="Google" id="ProtNLM"/>
    </source>
</evidence>
<evidence type="ECO:0000313" key="2">
    <source>
        <dbReference type="EMBL" id="CAB4181445.1"/>
    </source>
</evidence>
<protein>
    <recommendedName>
        <fullName evidence="3">HNHc domain containing protein</fullName>
    </recommendedName>
</protein>
<sequence length="135" mass="16218">MLTLTKKQLYRREYYLKNKDKANEQSRLRYINNRDDLLQYQKEYRSSNREKVNAATVNKRKNRLLTAIELLGGKCNNCNGKFEPCVYDFHHIKPEEKEFTIGENMLISKERFFKEVSKCILLCANCHRMEHHKNV</sequence>
<accession>A0A6J5NE64</accession>